<feature type="region of interest" description="Disordered" evidence="1">
    <location>
        <begin position="1"/>
        <end position="23"/>
    </location>
</feature>
<dbReference type="OrthoDB" id="2526052at2759"/>
<protein>
    <recommendedName>
        <fullName evidence="4">F-box domain-containing protein</fullName>
    </recommendedName>
</protein>
<dbReference type="EMBL" id="MCGR01000001">
    <property type="protein sequence ID" value="ORY92625.1"/>
    <property type="molecule type" value="Genomic_DNA"/>
</dbReference>
<gene>
    <name evidence="2" type="ORF">BCR35DRAFT_4898</name>
</gene>
<organism evidence="2 3">
    <name type="scientific">Leucosporidium creatinivorum</name>
    <dbReference type="NCBI Taxonomy" id="106004"/>
    <lineage>
        <taxon>Eukaryota</taxon>
        <taxon>Fungi</taxon>
        <taxon>Dikarya</taxon>
        <taxon>Basidiomycota</taxon>
        <taxon>Pucciniomycotina</taxon>
        <taxon>Microbotryomycetes</taxon>
        <taxon>Leucosporidiales</taxon>
        <taxon>Leucosporidium</taxon>
    </lineage>
</organism>
<dbReference type="InParanoid" id="A0A1Y2G3X4"/>
<keyword evidence="3" id="KW-1185">Reference proteome</keyword>
<evidence type="ECO:0000313" key="2">
    <source>
        <dbReference type="EMBL" id="ORY92625.1"/>
    </source>
</evidence>
<evidence type="ECO:0008006" key="4">
    <source>
        <dbReference type="Google" id="ProtNLM"/>
    </source>
</evidence>
<name>A0A1Y2G3X4_9BASI</name>
<dbReference type="Proteomes" id="UP000193467">
    <property type="component" value="Unassembled WGS sequence"/>
</dbReference>
<evidence type="ECO:0000313" key="3">
    <source>
        <dbReference type="Proteomes" id="UP000193467"/>
    </source>
</evidence>
<evidence type="ECO:0000256" key="1">
    <source>
        <dbReference type="SAM" id="MobiDB-lite"/>
    </source>
</evidence>
<dbReference type="AlphaFoldDB" id="A0A1Y2G3X4"/>
<comment type="caution">
    <text evidence="2">The sequence shown here is derived from an EMBL/GenBank/DDBJ whole genome shotgun (WGS) entry which is preliminary data.</text>
</comment>
<proteinExistence type="predicted"/>
<feature type="compositionally biased region" description="Polar residues" evidence="1">
    <location>
        <begin position="1"/>
        <end position="14"/>
    </location>
</feature>
<accession>A0A1Y2G3X4</accession>
<sequence>MDNPLQARSPTSSQLDDEAPRPLPSLPTEIKQRIIQLALPRLAFETFRERYKVLLTCCRVNKLWAALAQKELVKHVGFATIKEFRAVPARTSYRYSTTHQSFAAARNHRLAFASGDRERLVGAEGFVLHLV</sequence>
<reference evidence="2 3" key="1">
    <citation type="submission" date="2016-07" db="EMBL/GenBank/DDBJ databases">
        <title>Pervasive Adenine N6-methylation of Active Genes in Fungi.</title>
        <authorList>
            <consortium name="DOE Joint Genome Institute"/>
            <person name="Mondo S.J."/>
            <person name="Dannebaum R.O."/>
            <person name="Kuo R.C."/>
            <person name="Labutti K."/>
            <person name="Haridas S."/>
            <person name="Kuo A."/>
            <person name="Salamov A."/>
            <person name="Ahrendt S.R."/>
            <person name="Lipzen A."/>
            <person name="Sullivan W."/>
            <person name="Andreopoulos W.B."/>
            <person name="Clum A."/>
            <person name="Lindquist E."/>
            <person name="Daum C."/>
            <person name="Ramamoorthy G.K."/>
            <person name="Gryganskyi A."/>
            <person name="Culley D."/>
            <person name="Magnuson J.K."/>
            <person name="James T.Y."/>
            <person name="O'Malley M.A."/>
            <person name="Stajich J.E."/>
            <person name="Spatafora J.W."/>
            <person name="Visel A."/>
            <person name="Grigoriev I.V."/>
        </authorList>
    </citation>
    <scope>NUCLEOTIDE SEQUENCE [LARGE SCALE GENOMIC DNA]</scope>
    <source>
        <strain evidence="2 3">62-1032</strain>
    </source>
</reference>